<evidence type="ECO:0000256" key="1">
    <source>
        <dbReference type="SAM" id="MobiDB-lite"/>
    </source>
</evidence>
<dbReference type="EMBL" id="AP014967">
    <property type="protein sequence ID" value="BAT12625.1"/>
    <property type="molecule type" value="Genomic_DNA"/>
</dbReference>
<reference evidence="3 4" key="3">
    <citation type="journal article" date="2013" name="Rice">
        <title>Improvement of the Oryza sativa Nipponbare reference genome using next generation sequence and optical map data.</title>
        <authorList>
            <person name="Kawahara Y."/>
            <person name="de la Bastide M."/>
            <person name="Hamilton J.P."/>
            <person name="Kanamori H."/>
            <person name="McCombie W.R."/>
            <person name="Ouyang S."/>
            <person name="Schwartz D.C."/>
            <person name="Tanaka T."/>
            <person name="Wu J."/>
            <person name="Zhou S."/>
            <person name="Childs K.L."/>
            <person name="Davidson R.M."/>
            <person name="Lin H."/>
            <person name="Quesada-Ocampo L."/>
            <person name="Vaillancourt B."/>
            <person name="Sakai H."/>
            <person name="Lee S.S."/>
            <person name="Kim J."/>
            <person name="Numa H."/>
            <person name="Itoh T."/>
            <person name="Buell C.R."/>
            <person name="Matsumoto T."/>
        </authorList>
    </citation>
    <scope>NUCLEOTIDE SEQUENCE [LARGE SCALE GENOMIC DNA]</scope>
    <source>
        <strain evidence="4">cv. Nipponbare</strain>
    </source>
</reference>
<dbReference type="eggNOG" id="ENOG502SW6S">
    <property type="taxonomic scope" value="Eukaryota"/>
</dbReference>
<dbReference type="InParanoid" id="A0A0P0XZ62"/>
<evidence type="ECO:0000256" key="2">
    <source>
        <dbReference type="SAM" id="SignalP"/>
    </source>
</evidence>
<keyword evidence="4" id="KW-1185">Reference proteome</keyword>
<reference evidence="3 4" key="2">
    <citation type="journal article" date="2013" name="Plant Cell Physiol.">
        <title>Rice Annotation Project Database (RAP-DB): an integrative and interactive database for rice genomics.</title>
        <authorList>
            <person name="Sakai H."/>
            <person name="Lee S.S."/>
            <person name="Tanaka T."/>
            <person name="Numa H."/>
            <person name="Kim J."/>
            <person name="Kawahara Y."/>
            <person name="Wakimoto H."/>
            <person name="Yang C.C."/>
            <person name="Iwamoto M."/>
            <person name="Abe T."/>
            <person name="Yamada Y."/>
            <person name="Muto A."/>
            <person name="Inokuchi H."/>
            <person name="Ikemura T."/>
            <person name="Matsumoto T."/>
            <person name="Sasaki T."/>
            <person name="Itoh T."/>
        </authorList>
    </citation>
    <scope>NUCLEOTIDE SEQUENCE [LARGE SCALE GENOMIC DNA]</scope>
    <source>
        <strain evidence="4">cv. Nipponbare</strain>
    </source>
</reference>
<name>A0A0P0XZ62_ORYSJ</name>
<organism evidence="3 4">
    <name type="scientific">Oryza sativa subsp. japonica</name>
    <name type="common">Rice</name>
    <dbReference type="NCBI Taxonomy" id="39947"/>
    <lineage>
        <taxon>Eukaryota</taxon>
        <taxon>Viridiplantae</taxon>
        <taxon>Streptophyta</taxon>
        <taxon>Embryophyta</taxon>
        <taxon>Tracheophyta</taxon>
        <taxon>Spermatophyta</taxon>
        <taxon>Magnoliopsida</taxon>
        <taxon>Liliopsida</taxon>
        <taxon>Poales</taxon>
        <taxon>Poaceae</taxon>
        <taxon>BOP clade</taxon>
        <taxon>Oryzoideae</taxon>
        <taxon>Oryzeae</taxon>
        <taxon>Oryzinae</taxon>
        <taxon>Oryza</taxon>
        <taxon>Oryza sativa</taxon>
    </lineage>
</organism>
<dbReference type="Gramene" id="Os11t0142101-00">
    <property type="protein sequence ID" value="Os11t0142101-00"/>
    <property type="gene ID" value="Os11g0142101"/>
</dbReference>
<keyword evidence="2" id="KW-0732">Signal</keyword>
<dbReference type="Proteomes" id="UP000059680">
    <property type="component" value="Chromosome 11"/>
</dbReference>
<gene>
    <name evidence="3" type="ordered locus">Os11g0142101</name>
    <name evidence="3" type="ORF">OSNPB_110142101</name>
</gene>
<reference evidence="4" key="1">
    <citation type="journal article" date="2005" name="Nature">
        <title>The map-based sequence of the rice genome.</title>
        <authorList>
            <consortium name="International rice genome sequencing project (IRGSP)"/>
            <person name="Matsumoto T."/>
            <person name="Wu J."/>
            <person name="Kanamori H."/>
            <person name="Katayose Y."/>
            <person name="Fujisawa M."/>
            <person name="Namiki N."/>
            <person name="Mizuno H."/>
            <person name="Yamamoto K."/>
            <person name="Antonio B.A."/>
            <person name="Baba T."/>
            <person name="Sakata K."/>
            <person name="Nagamura Y."/>
            <person name="Aoki H."/>
            <person name="Arikawa K."/>
            <person name="Arita K."/>
            <person name="Bito T."/>
            <person name="Chiden Y."/>
            <person name="Fujitsuka N."/>
            <person name="Fukunaka R."/>
            <person name="Hamada M."/>
            <person name="Harada C."/>
            <person name="Hayashi A."/>
            <person name="Hijishita S."/>
            <person name="Honda M."/>
            <person name="Hosokawa S."/>
            <person name="Ichikawa Y."/>
            <person name="Idonuma A."/>
            <person name="Iijima M."/>
            <person name="Ikeda M."/>
            <person name="Ikeno M."/>
            <person name="Ito K."/>
            <person name="Ito S."/>
            <person name="Ito T."/>
            <person name="Ito Y."/>
            <person name="Ito Y."/>
            <person name="Iwabuchi A."/>
            <person name="Kamiya K."/>
            <person name="Karasawa W."/>
            <person name="Kurita K."/>
            <person name="Katagiri S."/>
            <person name="Kikuta A."/>
            <person name="Kobayashi H."/>
            <person name="Kobayashi N."/>
            <person name="Machita K."/>
            <person name="Maehara T."/>
            <person name="Masukawa M."/>
            <person name="Mizubayashi T."/>
            <person name="Mukai Y."/>
            <person name="Nagasaki H."/>
            <person name="Nagata Y."/>
            <person name="Naito S."/>
            <person name="Nakashima M."/>
            <person name="Nakama Y."/>
            <person name="Nakamichi Y."/>
            <person name="Nakamura M."/>
            <person name="Meguro A."/>
            <person name="Negishi M."/>
            <person name="Ohta I."/>
            <person name="Ohta T."/>
            <person name="Okamoto M."/>
            <person name="Ono N."/>
            <person name="Saji S."/>
            <person name="Sakaguchi M."/>
            <person name="Sakai K."/>
            <person name="Shibata M."/>
            <person name="Shimokawa T."/>
            <person name="Song J."/>
            <person name="Takazaki Y."/>
            <person name="Terasawa K."/>
            <person name="Tsugane M."/>
            <person name="Tsuji K."/>
            <person name="Ueda S."/>
            <person name="Waki K."/>
            <person name="Yamagata H."/>
            <person name="Yamamoto M."/>
            <person name="Yamamoto S."/>
            <person name="Yamane H."/>
            <person name="Yoshiki S."/>
            <person name="Yoshihara R."/>
            <person name="Yukawa K."/>
            <person name="Zhong H."/>
            <person name="Yano M."/>
            <person name="Yuan Q."/>
            <person name="Ouyang S."/>
            <person name="Liu J."/>
            <person name="Jones K.M."/>
            <person name="Gansberger K."/>
            <person name="Moffat K."/>
            <person name="Hill J."/>
            <person name="Bera J."/>
            <person name="Fadrosh D."/>
            <person name="Jin S."/>
            <person name="Johri S."/>
            <person name="Kim M."/>
            <person name="Overton L."/>
            <person name="Reardon M."/>
            <person name="Tsitrin T."/>
            <person name="Vuong H."/>
            <person name="Weaver B."/>
            <person name="Ciecko A."/>
            <person name="Tallon L."/>
            <person name="Jackson J."/>
            <person name="Pai G."/>
            <person name="Aken S.V."/>
            <person name="Utterback T."/>
            <person name="Reidmuller S."/>
            <person name="Feldblyum T."/>
            <person name="Hsiao J."/>
            <person name="Zismann V."/>
            <person name="Iobst S."/>
            <person name="de Vazeille A.R."/>
            <person name="Buell C.R."/>
            <person name="Ying K."/>
            <person name="Li Y."/>
            <person name="Lu T."/>
            <person name="Huang Y."/>
            <person name="Zhao Q."/>
            <person name="Feng Q."/>
            <person name="Zhang L."/>
            <person name="Zhu J."/>
            <person name="Weng Q."/>
            <person name="Mu J."/>
            <person name="Lu Y."/>
            <person name="Fan D."/>
            <person name="Liu Y."/>
            <person name="Guan J."/>
            <person name="Zhang Y."/>
            <person name="Yu S."/>
            <person name="Liu X."/>
            <person name="Zhang Y."/>
            <person name="Hong G."/>
            <person name="Han B."/>
            <person name="Choisne N."/>
            <person name="Demange N."/>
            <person name="Orjeda G."/>
            <person name="Samain S."/>
            <person name="Cattolico L."/>
            <person name="Pelletier E."/>
            <person name="Couloux A."/>
            <person name="Segurens B."/>
            <person name="Wincker P."/>
            <person name="D'Hont A."/>
            <person name="Scarpelli C."/>
            <person name="Weissenbach J."/>
            <person name="Salanoubat M."/>
            <person name="Quetier F."/>
            <person name="Yu Y."/>
            <person name="Kim H.R."/>
            <person name="Rambo T."/>
            <person name="Currie J."/>
            <person name="Collura K."/>
            <person name="Luo M."/>
            <person name="Yang T."/>
            <person name="Ammiraju J.S.S."/>
            <person name="Engler F."/>
            <person name="Soderlund C."/>
            <person name="Wing R.A."/>
            <person name="Palmer L.E."/>
            <person name="de la Bastide M."/>
            <person name="Spiegel L."/>
            <person name="Nascimento L."/>
            <person name="Zutavern T."/>
            <person name="O'Shaughnessy A."/>
            <person name="Dike S."/>
            <person name="Dedhia N."/>
            <person name="Preston R."/>
            <person name="Balija V."/>
            <person name="McCombie W.R."/>
            <person name="Chow T."/>
            <person name="Chen H."/>
            <person name="Chung M."/>
            <person name="Chen C."/>
            <person name="Shaw J."/>
            <person name="Wu H."/>
            <person name="Hsiao K."/>
            <person name="Chao Y."/>
            <person name="Chu M."/>
            <person name="Cheng C."/>
            <person name="Hour A."/>
            <person name="Lee P."/>
            <person name="Lin S."/>
            <person name="Lin Y."/>
            <person name="Liou J."/>
            <person name="Liu S."/>
            <person name="Hsing Y."/>
            <person name="Raghuvanshi S."/>
            <person name="Mohanty A."/>
            <person name="Bharti A.K."/>
            <person name="Gaur A."/>
            <person name="Gupta V."/>
            <person name="Kumar D."/>
            <person name="Ravi V."/>
            <person name="Vij S."/>
            <person name="Kapur A."/>
            <person name="Khurana P."/>
            <person name="Khurana P."/>
            <person name="Khurana J.P."/>
            <person name="Tyagi A.K."/>
            <person name="Gaikwad K."/>
            <person name="Singh A."/>
            <person name="Dalal V."/>
            <person name="Srivastava S."/>
            <person name="Dixit A."/>
            <person name="Pal A.K."/>
            <person name="Ghazi I.A."/>
            <person name="Yadav M."/>
            <person name="Pandit A."/>
            <person name="Bhargava A."/>
            <person name="Sureshbabu K."/>
            <person name="Batra K."/>
            <person name="Sharma T.R."/>
            <person name="Mohapatra T."/>
            <person name="Singh N.K."/>
            <person name="Messing J."/>
            <person name="Nelson A.B."/>
            <person name="Fuks G."/>
            <person name="Kavchok S."/>
            <person name="Keizer G."/>
            <person name="Linton E."/>
            <person name="Llaca V."/>
            <person name="Song R."/>
            <person name="Tanyolac B."/>
            <person name="Young S."/>
            <person name="Ho-Il K."/>
            <person name="Hahn J.H."/>
            <person name="Sangsakoo G."/>
            <person name="Vanavichit A."/>
            <person name="de Mattos Luiz.A.T."/>
            <person name="Zimmer P.D."/>
            <person name="Malone G."/>
            <person name="Dellagostin O."/>
            <person name="de Oliveira A.C."/>
            <person name="Bevan M."/>
            <person name="Bancroft I."/>
            <person name="Minx P."/>
            <person name="Cordum H."/>
            <person name="Wilson R."/>
            <person name="Cheng Z."/>
            <person name="Jin W."/>
            <person name="Jiang J."/>
            <person name="Leong S.A."/>
            <person name="Iwama H."/>
            <person name="Gojobori T."/>
            <person name="Itoh T."/>
            <person name="Niimura Y."/>
            <person name="Fujii Y."/>
            <person name="Habara T."/>
            <person name="Sakai H."/>
            <person name="Sato Y."/>
            <person name="Wilson G."/>
            <person name="Kumar K."/>
            <person name="McCouch S."/>
            <person name="Juretic N."/>
            <person name="Hoen D."/>
            <person name="Wright S."/>
            <person name="Bruskiewich R."/>
            <person name="Bureau T."/>
            <person name="Miyao A."/>
            <person name="Hirochika H."/>
            <person name="Nishikawa T."/>
            <person name="Kadowaki K."/>
            <person name="Sugiura M."/>
            <person name="Burr B."/>
            <person name="Sasaki T."/>
        </authorList>
    </citation>
    <scope>NUCLEOTIDE SEQUENCE [LARGE SCALE GENOMIC DNA]</scope>
    <source>
        <strain evidence="4">cv. Nipponbare</strain>
    </source>
</reference>
<evidence type="ECO:0000313" key="3">
    <source>
        <dbReference type="EMBL" id="BAT12625.1"/>
    </source>
</evidence>
<feature type="signal peptide" evidence="2">
    <location>
        <begin position="1"/>
        <end position="21"/>
    </location>
</feature>
<proteinExistence type="predicted"/>
<feature type="region of interest" description="Disordered" evidence="1">
    <location>
        <begin position="157"/>
        <end position="177"/>
    </location>
</feature>
<evidence type="ECO:0000313" key="4">
    <source>
        <dbReference type="Proteomes" id="UP000059680"/>
    </source>
</evidence>
<accession>A0A0P0XZ62</accession>
<feature type="chain" id="PRO_5006057321" evidence="2">
    <location>
        <begin position="22"/>
        <end position="177"/>
    </location>
</feature>
<protein>
    <submittedName>
        <fullName evidence="3">Os11g0142101 protein</fullName>
    </submittedName>
</protein>
<sequence>MAGGGLPRPLLLFLPSPAATAAAISWPWYMSVEFIVRLTKLSSASLLGKLPPSLPPASAPPVTGAPSSRVVTITADCTSSRQSLSLLGSMCVSPGTAPLKRNSEVRLRSTSSGVTPSSVLEFGSAWWSSSTDTMSGETISAARCRAVLPVGPARELTSAAPSSSSALTTSRLQCCTA</sequence>
<dbReference type="PaxDb" id="39947-A0A0P0XZ62"/>
<dbReference type="AlphaFoldDB" id="A0A0P0XZ62"/>